<evidence type="ECO:0000313" key="3">
    <source>
        <dbReference type="EMBL" id="MVU77525.1"/>
    </source>
</evidence>
<evidence type="ECO:0000256" key="1">
    <source>
        <dbReference type="SAM" id="MobiDB-lite"/>
    </source>
</evidence>
<dbReference type="AlphaFoldDB" id="A0A7K1UT75"/>
<comment type="caution">
    <text evidence="3">The sequence shown here is derived from an EMBL/GenBank/DDBJ whole genome shotgun (WGS) entry which is preliminary data.</text>
</comment>
<evidence type="ECO:0000259" key="2">
    <source>
        <dbReference type="PROSITE" id="PS50943"/>
    </source>
</evidence>
<dbReference type="PANTHER" id="PTHR35010:SF2">
    <property type="entry name" value="BLL4672 PROTEIN"/>
    <property type="match status" value="1"/>
</dbReference>
<evidence type="ECO:0000313" key="4">
    <source>
        <dbReference type="Proteomes" id="UP000466794"/>
    </source>
</evidence>
<dbReference type="Gene3D" id="3.30.450.180">
    <property type="match status" value="1"/>
</dbReference>
<dbReference type="SUPFAM" id="SSF47413">
    <property type="entry name" value="lambda repressor-like DNA-binding domains"/>
    <property type="match status" value="1"/>
</dbReference>
<feature type="region of interest" description="Disordered" evidence="1">
    <location>
        <begin position="1"/>
        <end position="34"/>
    </location>
</feature>
<dbReference type="CDD" id="cd00093">
    <property type="entry name" value="HTH_XRE"/>
    <property type="match status" value="1"/>
</dbReference>
<gene>
    <name evidence="3" type="ORF">GPX89_09730</name>
</gene>
<keyword evidence="4" id="KW-1185">Reference proteome</keyword>
<protein>
    <submittedName>
        <fullName evidence="3">Helix-turn-helix domain-containing protein</fullName>
    </submittedName>
</protein>
<dbReference type="EMBL" id="WRPP01000002">
    <property type="protein sequence ID" value="MVU77525.1"/>
    <property type="molecule type" value="Genomic_DNA"/>
</dbReference>
<dbReference type="PROSITE" id="PS50943">
    <property type="entry name" value="HTH_CROC1"/>
    <property type="match status" value="1"/>
</dbReference>
<dbReference type="Pfam" id="PF13560">
    <property type="entry name" value="HTH_31"/>
    <property type="match status" value="1"/>
</dbReference>
<organism evidence="3 4">
    <name type="scientific">Nocardia terrae</name>
    <dbReference type="NCBI Taxonomy" id="2675851"/>
    <lineage>
        <taxon>Bacteria</taxon>
        <taxon>Bacillati</taxon>
        <taxon>Actinomycetota</taxon>
        <taxon>Actinomycetes</taxon>
        <taxon>Mycobacteriales</taxon>
        <taxon>Nocardiaceae</taxon>
        <taxon>Nocardia</taxon>
    </lineage>
</organism>
<dbReference type="SMART" id="SM00530">
    <property type="entry name" value="HTH_XRE"/>
    <property type="match status" value="1"/>
</dbReference>
<name>A0A7K1UT75_9NOCA</name>
<dbReference type="InterPro" id="IPR041413">
    <property type="entry name" value="MLTR_LBD"/>
</dbReference>
<dbReference type="InterPro" id="IPR010982">
    <property type="entry name" value="Lambda_DNA-bd_dom_sf"/>
</dbReference>
<feature type="domain" description="HTH cro/C1-type" evidence="2">
    <location>
        <begin position="48"/>
        <end position="102"/>
    </location>
</feature>
<dbReference type="InterPro" id="IPR001387">
    <property type="entry name" value="Cro/C1-type_HTH"/>
</dbReference>
<dbReference type="Gene3D" id="1.10.260.40">
    <property type="entry name" value="lambda repressor-like DNA-binding domains"/>
    <property type="match status" value="1"/>
</dbReference>
<accession>A0A7K1UT75</accession>
<dbReference type="GO" id="GO:0003677">
    <property type="term" value="F:DNA binding"/>
    <property type="evidence" value="ECO:0007669"/>
    <property type="project" value="InterPro"/>
</dbReference>
<dbReference type="PANTHER" id="PTHR35010">
    <property type="entry name" value="BLL4672 PROTEIN-RELATED"/>
    <property type="match status" value="1"/>
</dbReference>
<dbReference type="Proteomes" id="UP000466794">
    <property type="component" value="Unassembled WGS sequence"/>
</dbReference>
<reference evidence="3 4" key="1">
    <citation type="submission" date="2019-12" db="EMBL/GenBank/DDBJ databases">
        <title>Nocardia sp. nov. ET3-3 isolated from soil.</title>
        <authorList>
            <person name="Kanchanasin P."/>
            <person name="Tanasupawat S."/>
            <person name="Yuki M."/>
            <person name="Kudo T."/>
        </authorList>
    </citation>
    <scope>NUCLEOTIDE SEQUENCE [LARGE SCALE GENOMIC DNA]</scope>
    <source>
        <strain evidence="3 4">ET3-3</strain>
    </source>
</reference>
<dbReference type="Pfam" id="PF17765">
    <property type="entry name" value="MLTR_LBD"/>
    <property type="match status" value="1"/>
</dbReference>
<sequence length="310" mass="34710">MPEAGVLHHRSHMTGRNCQHATGSDGVERGPNGRSGLLADYMPPGRILRHRRLDLGLSQDAVAADAHLSKSQLQKIESGERSATPHVLRALTPVLRLSEPDRNLVLRLTSADPVCFGSGRSGPRLTIAQERRLDFNPFPACYMMPPMTIGGILHEIVAVNDAFRTFFPELEPGVSTLAYELLNAKAKDVFVHWEANAHNLVRAFRAQVDGYFEEQRISELKQRFGGSRDFLGMWDTDYPAVEPADIIWVCDTADGTVFEMFFYASMDGVGEDQVLHWGLTPLDSDRYFKRYPERRTHPASGSGRFARTRS</sequence>
<proteinExistence type="predicted"/>